<name>A0A3P6T1K9_DIBLA</name>
<protein>
    <submittedName>
        <fullName evidence="1">Uncharacterized protein</fullName>
    </submittedName>
</protein>
<dbReference type="Proteomes" id="UP000281553">
    <property type="component" value="Unassembled WGS sequence"/>
</dbReference>
<dbReference type="EMBL" id="UYRU01042584">
    <property type="protein sequence ID" value="VDK76453.1"/>
    <property type="molecule type" value="Genomic_DNA"/>
</dbReference>
<evidence type="ECO:0000313" key="2">
    <source>
        <dbReference type="Proteomes" id="UP000281553"/>
    </source>
</evidence>
<gene>
    <name evidence="1" type="ORF">DILT_LOCUS2754</name>
</gene>
<keyword evidence="2" id="KW-1185">Reference proteome</keyword>
<proteinExistence type="predicted"/>
<sequence length="80" mass="9337">MIVVLRVQRLLGRYKFHEGQVNEAVTAYRLLVPFSRRKRANFLVVRHVLMCYGDGSRPVDLVLSFSHPYTTRLHVTLIII</sequence>
<reference evidence="1 2" key="1">
    <citation type="submission" date="2018-11" db="EMBL/GenBank/DDBJ databases">
        <authorList>
            <consortium name="Pathogen Informatics"/>
        </authorList>
    </citation>
    <scope>NUCLEOTIDE SEQUENCE [LARGE SCALE GENOMIC DNA]</scope>
</reference>
<evidence type="ECO:0000313" key="1">
    <source>
        <dbReference type="EMBL" id="VDK76453.1"/>
    </source>
</evidence>
<accession>A0A3P6T1K9</accession>
<dbReference type="AlphaFoldDB" id="A0A3P6T1K9"/>
<organism evidence="1 2">
    <name type="scientific">Dibothriocephalus latus</name>
    <name type="common">Fish tapeworm</name>
    <name type="synonym">Diphyllobothrium latum</name>
    <dbReference type="NCBI Taxonomy" id="60516"/>
    <lineage>
        <taxon>Eukaryota</taxon>
        <taxon>Metazoa</taxon>
        <taxon>Spiralia</taxon>
        <taxon>Lophotrochozoa</taxon>
        <taxon>Platyhelminthes</taxon>
        <taxon>Cestoda</taxon>
        <taxon>Eucestoda</taxon>
        <taxon>Diphyllobothriidea</taxon>
        <taxon>Diphyllobothriidae</taxon>
        <taxon>Dibothriocephalus</taxon>
    </lineage>
</organism>